<sequence length="84" mass="9100">MSSILRVLRVHHTKGATGQPIAVVEAHIRSSGTPAAGIDLRVSLDNDPQALMNDEQIALFVEKTLKDVMLEQKNVAVPDQEDAV</sequence>
<evidence type="ECO:0000313" key="1">
    <source>
        <dbReference type="EMBL" id="BCI65889.1"/>
    </source>
</evidence>
<name>A0A6S6PEV2_ACEAC</name>
<dbReference type="EMBL" id="AP023326">
    <property type="protein sequence ID" value="BCI65889.1"/>
    <property type="molecule type" value="Genomic_DNA"/>
</dbReference>
<protein>
    <submittedName>
        <fullName evidence="1">Uncharacterized protein</fullName>
    </submittedName>
</protein>
<dbReference type="Proteomes" id="UP000515220">
    <property type="component" value="Chromosome"/>
</dbReference>
<dbReference type="AlphaFoldDB" id="A0A6S6PEV2"/>
<accession>A0A6S6PEV2</accession>
<reference evidence="1 2" key="1">
    <citation type="submission" date="2020-07" db="EMBL/GenBank/DDBJ databases">
        <title>Complete Genome Sequence of an acetic acid bacterium, Acetobacter aceti JCM20276.</title>
        <authorList>
            <person name="Hirose Y."/>
            <person name="Mihara H."/>
        </authorList>
    </citation>
    <scope>NUCLEOTIDE SEQUENCE [LARGE SCALE GENOMIC DNA]</scope>
    <source>
        <strain evidence="1 2">JCM20276</strain>
    </source>
</reference>
<dbReference type="RefSeq" id="WP_099349535.1">
    <property type="nucleotide sequence ID" value="NZ_AP023326.1"/>
</dbReference>
<gene>
    <name evidence="1" type="ORF">AAJCM20276_05130</name>
</gene>
<evidence type="ECO:0000313" key="2">
    <source>
        <dbReference type="Proteomes" id="UP000515220"/>
    </source>
</evidence>
<proteinExistence type="predicted"/>
<organism evidence="1 2">
    <name type="scientific">Acetobacter aceti</name>
    <dbReference type="NCBI Taxonomy" id="435"/>
    <lineage>
        <taxon>Bacteria</taxon>
        <taxon>Pseudomonadati</taxon>
        <taxon>Pseudomonadota</taxon>
        <taxon>Alphaproteobacteria</taxon>
        <taxon>Acetobacterales</taxon>
        <taxon>Acetobacteraceae</taxon>
        <taxon>Acetobacter</taxon>
        <taxon>Acetobacter subgen. Acetobacter</taxon>
    </lineage>
</organism>